<dbReference type="AlphaFoldDB" id="A0AAE1VYA3"/>
<accession>A0AAE1VYA3</accession>
<feature type="domain" description="Retrovirus-related Pol polyprotein from transposon TNT 1-94-like beta-barrel" evidence="1">
    <location>
        <begin position="129"/>
        <end position="208"/>
    </location>
</feature>
<evidence type="ECO:0000259" key="1">
    <source>
        <dbReference type="Pfam" id="PF22936"/>
    </source>
</evidence>
<organism evidence="2 3">
    <name type="scientific">Sesamum angolense</name>
    <dbReference type="NCBI Taxonomy" id="2727404"/>
    <lineage>
        <taxon>Eukaryota</taxon>
        <taxon>Viridiplantae</taxon>
        <taxon>Streptophyta</taxon>
        <taxon>Embryophyta</taxon>
        <taxon>Tracheophyta</taxon>
        <taxon>Spermatophyta</taxon>
        <taxon>Magnoliopsida</taxon>
        <taxon>eudicotyledons</taxon>
        <taxon>Gunneridae</taxon>
        <taxon>Pentapetalae</taxon>
        <taxon>asterids</taxon>
        <taxon>lamiids</taxon>
        <taxon>Lamiales</taxon>
        <taxon>Pedaliaceae</taxon>
        <taxon>Sesamum</taxon>
    </lineage>
</organism>
<dbReference type="InterPro" id="IPR054722">
    <property type="entry name" value="PolX-like_BBD"/>
</dbReference>
<name>A0AAE1VYA3_9LAMI</name>
<dbReference type="Pfam" id="PF22936">
    <property type="entry name" value="Pol_BBD"/>
    <property type="match status" value="1"/>
</dbReference>
<keyword evidence="3" id="KW-1185">Reference proteome</keyword>
<reference evidence="2" key="1">
    <citation type="submission" date="2020-06" db="EMBL/GenBank/DDBJ databases">
        <authorList>
            <person name="Li T."/>
            <person name="Hu X."/>
            <person name="Zhang T."/>
            <person name="Song X."/>
            <person name="Zhang H."/>
            <person name="Dai N."/>
            <person name="Sheng W."/>
            <person name="Hou X."/>
            <person name="Wei L."/>
        </authorList>
    </citation>
    <scope>NUCLEOTIDE SEQUENCE</scope>
    <source>
        <strain evidence="2">K16</strain>
        <tissue evidence="2">Leaf</tissue>
    </source>
</reference>
<evidence type="ECO:0000313" key="2">
    <source>
        <dbReference type="EMBL" id="KAK4383933.1"/>
    </source>
</evidence>
<proteinExistence type="predicted"/>
<comment type="caution">
    <text evidence="2">The sequence shown here is derived from an EMBL/GenBank/DDBJ whole genome shotgun (WGS) entry which is preliminary data.</text>
</comment>
<dbReference type="PANTHER" id="PTHR47592">
    <property type="entry name" value="PBF68 PROTEIN"/>
    <property type="match status" value="1"/>
</dbReference>
<sequence length="242" mass="27416">MKGILIQQKVFKAIDGKYADNVSDDKKLENDEYKLDMSKNIDENIDEFTKLIQDIKLIGDKIYDYSPIVLLNAIPETYGDVKTAIKYGRDNVQLDTVISGLKSKEIDLKISKSSQNTSEVNFVRDKKEWIIDSGCTFHMTPFRDILSNYKTEKLGCVSMANEKLCAVHGLGDVCMIFENGFKLTLKNVRHVPDLAQKLISCSALEEEGLEGKWVHQNVSDLWHKRLGHISSKGLDLLHNHGI</sequence>
<dbReference type="EMBL" id="JACGWL010000429">
    <property type="protein sequence ID" value="KAK4383933.1"/>
    <property type="molecule type" value="Genomic_DNA"/>
</dbReference>
<dbReference type="PANTHER" id="PTHR47592:SF27">
    <property type="entry name" value="OS08G0421700 PROTEIN"/>
    <property type="match status" value="1"/>
</dbReference>
<dbReference type="Proteomes" id="UP001289374">
    <property type="component" value="Unassembled WGS sequence"/>
</dbReference>
<reference evidence="2" key="2">
    <citation type="journal article" date="2024" name="Plant">
        <title>Genomic evolution and insights into agronomic trait innovations of Sesamum species.</title>
        <authorList>
            <person name="Miao H."/>
            <person name="Wang L."/>
            <person name="Qu L."/>
            <person name="Liu H."/>
            <person name="Sun Y."/>
            <person name="Le M."/>
            <person name="Wang Q."/>
            <person name="Wei S."/>
            <person name="Zheng Y."/>
            <person name="Lin W."/>
            <person name="Duan Y."/>
            <person name="Cao H."/>
            <person name="Xiong S."/>
            <person name="Wang X."/>
            <person name="Wei L."/>
            <person name="Li C."/>
            <person name="Ma Q."/>
            <person name="Ju M."/>
            <person name="Zhao R."/>
            <person name="Li G."/>
            <person name="Mu C."/>
            <person name="Tian Q."/>
            <person name="Mei H."/>
            <person name="Zhang T."/>
            <person name="Gao T."/>
            <person name="Zhang H."/>
        </authorList>
    </citation>
    <scope>NUCLEOTIDE SEQUENCE</scope>
    <source>
        <strain evidence="2">K16</strain>
    </source>
</reference>
<gene>
    <name evidence="2" type="ORF">Sango_3106700</name>
</gene>
<evidence type="ECO:0000313" key="3">
    <source>
        <dbReference type="Proteomes" id="UP001289374"/>
    </source>
</evidence>
<protein>
    <submittedName>
        <fullName evidence="2">Retrovirus-related Pol polyprotein from transposon TNT 1-94</fullName>
    </submittedName>
</protein>